<reference evidence="1" key="1">
    <citation type="submission" date="2020-05" db="EMBL/GenBank/DDBJ databases">
        <title>Mycena genomes resolve the evolution of fungal bioluminescence.</title>
        <authorList>
            <person name="Tsai I.J."/>
        </authorList>
    </citation>
    <scope>NUCLEOTIDE SEQUENCE</scope>
    <source>
        <strain evidence="1">CCC161011</strain>
    </source>
</reference>
<dbReference type="AlphaFoldDB" id="A0A8H6YGN0"/>
<dbReference type="EMBL" id="JACAZI010000006">
    <property type="protein sequence ID" value="KAF7357951.1"/>
    <property type="molecule type" value="Genomic_DNA"/>
</dbReference>
<dbReference type="CDD" id="cd21037">
    <property type="entry name" value="MLKL_NTD"/>
    <property type="match status" value="1"/>
</dbReference>
<accession>A0A8H6YGN0</accession>
<sequence length="659" mass="74552">MSLDLPPPPSQLVCNRLAFNMDPITVTATFITLATFIKDLIEVGESIHRSIEKVGENRRQIRELTEEVVCTLYDLANLTRGREEMFQGSELLSALENLKAEMLHVHSKCLKITPMQLPGLRGIGSQLKAWRKRDDLEGKIGRLKERVNKCYRQFTAFSAARIEQTTLRIEQTLIVANVENQVKSRRLEGMMAQLLLETEFGQNKMTQTIEIISAVKSRYLSVQTMGLIDSVQRLLTGGKLVLREAFWDSAQPVRLVSPGFTSTLHVLHWILGTVIKIHESATVFIPLEHIADVFRNLGVHLNDIGMTSESIAWEHLKIQVLLSLDCAAAISPDIAHALRSLSFRYHWQNQFQRALQTSQQSLDMWHHICESLPDVDNRIGLLTTLITHAENLLETGQKTTALSTAQDATAISRSMAEELIKSSSGLSPLNEETKYEAAQCRDSLFILAKALASLDRHLESYKTFKESFQTVHSLPLREYPPPRKDIHLFIDEICKVAEGGGFSFDMLSDCVDLFRDLTRIYPEQFSSQFLWFLHAYAYYTQQINSLGISPAMDNIRVFLEPKWDHPPPSLDVTQFMDSNVFHGTVIEDTLCAYYTAPSENTLPLILNMFVTHFNQTIMVLQDVLEKSALYTTTILWALRTINGVGPFVAESDQVALRGI</sequence>
<comment type="caution">
    <text evidence="1">The sequence shown here is derived from an EMBL/GenBank/DDBJ whole genome shotgun (WGS) entry which is preliminary data.</text>
</comment>
<dbReference type="InterPro" id="IPR011990">
    <property type="entry name" value="TPR-like_helical_dom_sf"/>
</dbReference>
<evidence type="ECO:0008006" key="3">
    <source>
        <dbReference type="Google" id="ProtNLM"/>
    </source>
</evidence>
<protein>
    <recommendedName>
        <fullName evidence="3">Fungal N-terminal domain-containing protein</fullName>
    </recommendedName>
</protein>
<dbReference type="InterPro" id="IPR059179">
    <property type="entry name" value="MLKL-like_MCAfunc"/>
</dbReference>
<dbReference type="Proteomes" id="UP000620124">
    <property type="component" value="Unassembled WGS sequence"/>
</dbReference>
<gene>
    <name evidence="1" type="ORF">MVEN_00841700</name>
</gene>
<evidence type="ECO:0000313" key="2">
    <source>
        <dbReference type="Proteomes" id="UP000620124"/>
    </source>
</evidence>
<name>A0A8H6YGN0_9AGAR</name>
<proteinExistence type="predicted"/>
<dbReference type="OrthoDB" id="2978551at2759"/>
<keyword evidence="2" id="KW-1185">Reference proteome</keyword>
<dbReference type="SUPFAM" id="SSF48452">
    <property type="entry name" value="TPR-like"/>
    <property type="match status" value="1"/>
</dbReference>
<evidence type="ECO:0000313" key="1">
    <source>
        <dbReference type="EMBL" id="KAF7357951.1"/>
    </source>
</evidence>
<organism evidence="1 2">
    <name type="scientific">Mycena venus</name>
    <dbReference type="NCBI Taxonomy" id="2733690"/>
    <lineage>
        <taxon>Eukaryota</taxon>
        <taxon>Fungi</taxon>
        <taxon>Dikarya</taxon>
        <taxon>Basidiomycota</taxon>
        <taxon>Agaricomycotina</taxon>
        <taxon>Agaricomycetes</taxon>
        <taxon>Agaricomycetidae</taxon>
        <taxon>Agaricales</taxon>
        <taxon>Marasmiineae</taxon>
        <taxon>Mycenaceae</taxon>
        <taxon>Mycena</taxon>
    </lineage>
</organism>
<dbReference type="Gene3D" id="1.25.40.10">
    <property type="entry name" value="Tetratricopeptide repeat domain"/>
    <property type="match status" value="1"/>
</dbReference>